<dbReference type="AlphaFoldDB" id="A0A2C6Z9N3"/>
<dbReference type="InterPro" id="IPR036390">
    <property type="entry name" value="WH_DNA-bd_sf"/>
</dbReference>
<evidence type="ECO:0000259" key="5">
    <source>
        <dbReference type="PROSITE" id="PS51077"/>
    </source>
</evidence>
<evidence type="ECO:0000313" key="8">
    <source>
        <dbReference type="Proteomes" id="UP000223527"/>
    </source>
</evidence>
<dbReference type="PANTHER" id="PTHR30136">
    <property type="entry name" value="HELIX-TURN-HELIX TRANSCRIPTIONAL REGULATOR, ICLR FAMILY"/>
    <property type="match status" value="1"/>
</dbReference>
<dbReference type="PROSITE" id="PS51077">
    <property type="entry name" value="HTH_ICLR"/>
    <property type="match status" value="1"/>
</dbReference>
<evidence type="ECO:0000259" key="6">
    <source>
        <dbReference type="PROSITE" id="PS51078"/>
    </source>
</evidence>
<dbReference type="EMBL" id="PDNU01000013">
    <property type="protein sequence ID" value="PHK95221.1"/>
    <property type="molecule type" value="Genomic_DNA"/>
</dbReference>
<gene>
    <name evidence="7" type="ORF">CR162_09405</name>
</gene>
<feature type="region of interest" description="Disordered" evidence="4">
    <location>
        <begin position="1"/>
        <end position="34"/>
    </location>
</feature>
<evidence type="ECO:0000256" key="2">
    <source>
        <dbReference type="ARBA" id="ARBA00023125"/>
    </source>
</evidence>
<dbReference type="SMART" id="SM00346">
    <property type="entry name" value="HTH_ICLR"/>
    <property type="match status" value="1"/>
</dbReference>
<evidence type="ECO:0000313" key="7">
    <source>
        <dbReference type="EMBL" id="PHK95221.1"/>
    </source>
</evidence>
<dbReference type="InterPro" id="IPR012794">
    <property type="entry name" value="PcaR_PcaU"/>
</dbReference>
<evidence type="ECO:0000256" key="3">
    <source>
        <dbReference type="ARBA" id="ARBA00023163"/>
    </source>
</evidence>
<keyword evidence="3" id="KW-0804">Transcription</keyword>
<organism evidence="7 8">
    <name type="scientific">Teichococcus rhizosphaerae</name>
    <dbReference type="NCBI Taxonomy" id="1335062"/>
    <lineage>
        <taxon>Bacteria</taxon>
        <taxon>Pseudomonadati</taxon>
        <taxon>Pseudomonadota</taxon>
        <taxon>Alphaproteobacteria</taxon>
        <taxon>Acetobacterales</taxon>
        <taxon>Roseomonadaceae</taxon>
        <taxon>Roseomonas</taxon>
    </lineage>
</organism>
<dbReference type="PROSITE" id="PS51078">
    <property type="entry name" value="ICLR_ED"/>
    <property type="match status" value="1"/>
</dbReference>
<dbReference type="PANTHER" id="PTHR30136:SF34">
    <property type="entry name" value="TRANSCRIPTIONAL REGULATOR"/>
    <property type="match status" value="1"/>
</dbReference>
<dbReference type="InterPro" id="IPR050707">
    <property type="entry name" value="HTH_MetabolicPath_Reg"/>
</dbReference>
<dbReference type="InterPro" id="IPR029016">
    <property type="entry name" value="GAF-like_dom_sf"/>
</dbReference>
<dbReference type="GO" id="GO:0003700">
    <property type="term" value="F:DNA-binding transcription factor activity"/>
    <property type="evidence" value="ECO:0007669"/>
    <property type="project" value="TreeGrafter"/>
</dbReference>
<dbReference type="GO" id="GO:0046278">
    <property type="term" value="P:3,4-dihydroxybenzoate metabolic process"/>
    <property type="evidence" value="ECO:0007669"/>
    <property type="project" value="InterPro"/>
</dbReference>
<dbReference type="SUPFAM" id="SSF55781">
    <property type="entry name" value="GAF domain-like"/>
    <property type="match status" value="1"/>
</dbReference>
<keyword evidence="1" id="KW-0805">Transcription regulation</keyword>
<dbReference type="Gene3D" id="3.30.450.40">
    <property type="match status" value="1"/>
</dbReference>
<dbReference type="Pfam" id="PF01614">
    <property type="entry name" value="IclR_C"/>
    <property type="match status" value="1"/>
</dbReference>
<accession>A0A2C6Z9N3</accession>
<protein>
    <submittedName>
        <fullName evidence="7">IclR family transcriptional regulator</fullName>
    </submittedName>
</protein>
<keyword evidence="2" id="KW-0238">DNA-binding</keyword>
<comment type="caution">
    <text evidence="7">The sequence shown here is derived from an EMBL/GenBank/DDBJ whole genome shotgun (WGS) entry which is preliminary data.</text>
</comment>
<dbReference type="OrthoDB" id="9807558at2"/>
<dbReference type="InterPro" id="IPR005471">
    <property type="entry name" value="Tscrpt_reg_IclR_N"/>
</dbReference>
<proteinExistence type="predicted"/>
<dbReference type="SUPFAM" id="SSF46785">
    <property type="entry name" value="Winged helix' DNA-binding domain"/>
    <property type="match status" value="1"/>
</dbReference>
<dbReference type="Proteomes" id="UP000223527">
    <property type="component" value="Unassembled WGS sequence"/>
</dbReference>
<dbReference type="InterPro" id="IPR036388">
    <property type="entry name" value="WH-like_DNA-bd_sf"/>
</dbReference>
<keyword evidence="8" id="KW-1185">Reference proteome</keyword>
<dbReference type="GO" id="GO:0045892">
    <property type="term" value="P:negative regulation of DNA-templated transcription"/>
    <property type="evidence" value="ECO:0007669"/>
    <property type="project" value="TreeGrafter"/>
</dbReference>
<dbReference type="InterPro" id="IPR014757">
    <property type="entry name" value="Tscrpt_reg_IclR_C"/>
</dbReference>
<feature type="domain" description="IclR-ED" evidence="6">
    <location>
        <begin position="106"/>
        <end position="290"/>
    </location>
</feature>
<dbReference type="GO" id="GO:0045893">
    <property type="term" value="P:positive regulation of DNA-templated transcription"/>
    <property type="evidence" value="ECO:0007669"/>
    <property type="project" value="InterPro"/>
</dbReference>
<sequence>MTGRHVAERQGVRAEPDLTGSGRGAGGQKASEAAEGDGARGLEFVLSLERGLAVLCAFGPGRERMTLTQVATLTGLSRGTARRFLLTLAELDFLSSDGKLFWLTPKVLRFSHGYLASFGRSEAARPHLQAVSDRFGESCSLAVLDGADVVYVVRVEARRVFSSRIDIGTRLPAHCTALGRVLLSGLEDGLLEAWLVRHPLTPWTERTVTDPGLFRQRIQEARRQRHAIIDGETEIGSRSIAVPVPDAAGRTVAALNIGASAARVSLAQMRREMLPALRAAAARIAALALPW</sequence>
<name>A0A2C6Z9N3_9PROT</name>
<dbReference type="Gene3D" id="1.10.10.10">
    <property type="entry name" value="Winged helix-like DNA-binding domain superfamily/Winged helix DNA-binding domain"/>
    <property type="match status" value="1"/>
</dbReference>
<feature type="domain" description="HTH iclR-type" evidence="5">
    <location>
        <begin position="45"/>
        <end position="105"/>
    </location>
</feature>
<dbReference type="GO" id="GO:0003677">
    <property type="term" value="F:DNA binding"/>
    <property type="evidence" value="ECO:0007669"/>
    <property type="project" value="UniProtKB-KW"/>
</dbReference>
<dbReference type="Pfam" id="PF09339">
    <property type="entry name" value="HTH_IclR"/>
    <property type="match status" value="1"/>
</dbReference>
<evidence type="ECO:0000256" key="1">
    <source>
        <dbReference type="ARBA" id="ARBA00023015"/>
    </source>
</evidence>
<feature type="compositionally biased region" description="Basic and acidic residues" evidence="4">
    <location>
        <begin position="1"/>
        <end position="16"/>
    </location>
</feature>
<reference evidence="7 8" key="1">
    <citation type="submission" date="2017-10" db="EMBL/GenBank/DDBJ databases">
        <authorList>
            <person name="Banno H."/>
            <person name="Chua N.-H."/>
        </authorList>
    </citation>
    <scope>NUCLEOTIDE SEQUENCE [LARGE SCALE GENOMIC DNA]</scope>
    <source>
        <strain evidence="7 8">YW11</strain>
    </source>
</reference>
<evidence type="ECO:0000256" key="4">
    <source>
        <dbReference type="SAM" id="MobiDB-lite"/>
    </source>
</evidence>
<dbReference type="NCBIfam" id="TIGR02431">
    <property type="entry name" value="pcaR_pcaU"/>
    <property type="match status" value="1"/>
</dbReference>